<dbReference type="PANTHER" id="PTHR46517:SF1">
    <property type="entry name" value="FRUCTOSE-2,6-BISPHOSPHATASE TIGAR"/>
    <property type="match status" value="1"/>
</dbReference>
<protein>
    <recommendedName>
        <fullName evidence="2">Alpha-ribazole phosphatase</fullName>
        <ecNumber evidence="2">3.1.3.73</ecNumber>
    </recommendedName>
</protein>
<dbReference type="InterPro" id="IPR017578">
    <property type="entry name" value="Ribazole_CobC"/>
</dbReference>
<comment type="caution">
    <text evidence="3">The sequence shown here is derived from an EMBL/GenBank/DDBJ whole genome shotgun (WGS) entry which is preliminary data.</text>
</comment>
<accession>A0ABW5B123</accession>
<dbReference type="Proteomes" id="UP001597344">
    <property type="component" value="Unassembled WGS sequence"/>
</dbReference>
<dbReference type="CDD" id="cd07067">
    <property type="entry name" value="HP_PGM_like"/>
    <property type="match status" value="1"/>
</dbReference>
<sequence length="188" mass="21683">MEIYLVRHTTPNIEKGICYGQSDIGITDSFHTEVQEIHSNIPVQEISTVYSSPLQRCKLLAKTFKKEIHFDDRLKELNFGDWELRSWDCIHSKELDPWMIDFVNVKVPNGESYVMLQQRILDFFTSLNHNSKEKNIIVSHAGTIRSLVSSIKNIPLKNSFNIKLDYGHIITIKTSQNQFEITSGLNVS</sequence>
<gene>
    <name evidence="3" type="primary">cobC</name>
    <name evidence="3" type="ORF">ACFSJT_15410</name>
</gene>
<dbReference type="NCBIfam" id="TIGR03162">
    <property type="entry name" value="ribazole_cobC"/>
    <property type="match status" value="1"/>
</dbReference>
<dbReference type="EC" id="3.1.3.73" evidence="2"/>
<keyword evidence="1 3" id="KW-0378">Hydrolase</keyword>
<evidence type="ECO:0000313" key="4">
    <source>
        <dbReference type="Proteomes" id="UP001597344"/>
    </source>
</evidence>
<organism evidence="3 4">
    <name type="scientific">Aquimarina celericrescens</name>
    <dbReference type="NCBI Taxonomy" id="1964542"/>
    <lineage>
        <taxon>Bacteria</taxon>
        <taxon>Pseudomonadati</taxon>
        <taxon>Bacteroidota</taxon>
        <taxon>Flavobacteriia</taxon>
        <taxon>Flavobacteriales</taxon>
        <taxon>Flavobacteriaceae</taxon>
        <taxon>Aquimarina</taxon>
    </lineage>
</organism>
<reference evidence="4" key="1">
    <citation type="journal article" date="2019" name="Int. J. Syst. Evol. Microbiol.">
        <title>The Global Catalogue of Microorganisms (GCM) 10K type strain sequencing project: providing services to taxonomists for standard genome sequencing and annotation.</title>
        <authorList>
            <consortium name="The Broad Institute Genomics Platform"/>
            <consortium name="The Broad Institute Genome Sequencing Center for Infectious Disease"/>
            <person name="Wu L."/>
            <person name="Ma J."/>
        </authorList>
    </citation>
    <scope>NUCLEOTIDE SEQUENCE [LARGE SCALE GENOMIC DNA]</scope>
    <source>
        <strain evidence="4">DT92</strain>
    </source>
</reference>
<dbReference type="Gene3D" id="3.40.50.1240">
    <property type="entry name" value="Phosphoglycerate mutase-like"/>
    <property type="match status" value="1"/>
</dbReference>
<dbReference type="Pfam" id="PF00300">
    <property type="entry name" value="His_Phos_1"/>
    <property type="match status" value="1"/>
</dbReference>
<dbReference type="GO" id="GO:0043755">
    <property type="term" value="F:alpha-ribazole phosphatase activity"/>
    <property type="evidence" value="ECO:0007669"/>
    <property type="project" value="UniProtKB-EC"/>
</dbReference>
<dbReference type="RefSeq" id="WP_378321208.1">
    <property type="nucleotide sequence ID" value="NZ_JBHUHY010000016.1"/>
</dbReference>
<dbReference type="SUPFAM" id="SSF53254">
    <property type="entry name" value="Phosphoglycerate mutase-like"/>
    <property type="match status" value="1"/>
</dbReference>
<keyword evidence="4" id="KW-1185">Reference proteome</keyword>
<dbReference type="PANTHER" id="PTHR46517">
    <property type="entry name" value="FRUCTOSE-2,6-BISPHOSPHATASE TIGAR"/>
    <property type="match status" value="1"/>
</dbReference>
<dbReference type="EMBL" id="JBHUHY010000016">
    <property type="protein sequence ID" value="MFD2188190.1"/>
    <property type="molecule type" value="Genomic_DNA"/>
</dbReference>
<dbReference type="InterPro" id="IPR051695">
    <property type="entry name" value="Phosphoglycerate_Mutase"/>
</dbReference>
<dbReference type="InterPro" id="IPR029033">
    <property type="entry name" value="His_PPase_superfam"/>
</dbReference>
<dbReference type="InterPro" id="IPR013078">
    <property type="entry name" value="His_Pase_superF_clade-1"/>
</dbReference>
<evidence type="ECO:0000313" key="3">
    <source>
        <dbReference type="EMBL" id="MFD2188190.1"/>
    </source>
</evidence>
<dbReference type="SMART" id="SM00855">
    <property type="entry name" value="PGAM"/>
    <property type="match status" value="1"/>
</dbReference>
<name>A0ABW5B123_9FLAO</name>
<evidence type="ECO:0000256" key="1">
    <source>
        <dbReference type="ARBA" id="ARBA00022801"/>
    </source>
</evidence>
<evidence type="ECO:0000256" key="2">
    <source>
        <dbReference type="NCBIfam" id="TIGR03162"/>
    </source>
</evidence>
<proteinExistence type="predicted"/>